<proteinExistence type="inferred from homology"/>
<comment type="caution">
    <text evidence="8">The sequence shown here is derived from an EMBL/GenBank/DDBJ whole genome shotgun (WGS) entry which is preliminary data.</text>
</comment>
<gene>
    <name evidence="8" type="ORF">EV652_107509</name>
</gene>
<dbReference type="PROSITE" id="PS51892">
    <property type="entry name" value="SUBTILASE"/>
    <property type="match status" value="1"/>
</dbReference>
<sequence length="471" mass="49908">MTSDDANEQPGTGDGENTPPETQNQNTEPVEDTFPETPEQAQRELILSYYGPDTRNELKFEPGRTVGSANEADFLYEAGAILVREEHFEQVRGILDRLNLLYADDGGRPATEPVLAGLRLVRLNLGGNPQLDTLGTLRVIRDGGLVPITLPGGGTQEILVTAAGPDAAAPNHVLVVSGNGAGCPADEPEPVPASSAPYPGYTANRAAGEGVRVVVVDTGLDQTATQRTSWLTGVTGDPDYAINGTDLTDYAGHGTFIAGVIRCVAPLAEVLVRRGFGPGGTVTEARLVKTLDRVLEHDYPDVISMSAGTYCFDATRLLSFTVFNERRLRHHKGVVMVVAAGNDGDREAFWPAAAPYTVSVGALGTQWRGKAGFSNYGGWVDVYAPGQELVNAFPVGTYTYREPPHVNSGRVEEFYGMARWSGTSFSTPIVAGLIAARMSRTGENGRDAAAALIAEAQEAAQPGVGAVLLPE</sequence>
<feature type="active site" description="Charge relay system" evidence="5">
    <location>
        <position position="253"/>
    </location>
</feature>
<dbReference type="PRINTS" id="PR00723">
    <property type="entry name" value="SUBTILISIN"/>
</dbReference>
<evidence type="ECO:0000256" key="4">
    <source>
        <dbReference type="ARBA" id="ARBA00022825"/>
    </source>
</evidence>
<feature type="active site" description="Charge relay system" evidence="5">
    <location>
        <position position="424"/>
    </location>
</feature>
<evidence type="ECO:0000256" key="2">
    <source>
        <dbReference type="ARBA" id="ARBA00022670"/>
    </source>
</evidence>
<dbReference type="InterPro" id="IPR015500">
    <property type="entry name" value="Peptidase_S8_subtilisin-rel"/>
</dbReference>
<dbReference type="Pfam" id="PF00082">
    <property type="entry name" value="Peptidase_S8"/>
    <property type="match status" value="1"/>
</dbReference>
<dbReference type="InterPro" id="IPR023828">
    <property type="entry name" value="Peptidase_S8_Ser-AS"/>
</dbReference>
<evidence type="ECO:0000256" key="1">
    <source>
        <dbReference type="ARBA" id="ARBA00011073"/>
    </source>
</evidence>
<feature type="compositionally biased region" description="Polar residues" evidence="6">
    <location>
        <begin position="19"/>
        <end position="28"/>
    </location>
</feature>
<dbReference type="SUPFAM" id="SSF52743">
    <property type="entry name" value="Subtilisin-like"/>
    <property type="match status" value="1"/>
</dbReference>
<feature type="region of interest" description="Disordered" evidence="6">
    <location>
        <begin position="1"/>
        <end position="39"/>
    </location>
</feature>
<dbReference type="Proteomes" id="UP000294508">
    <property type="component" value="Unassembled WGS sequence"/>
</dbReference>
<dbReference type="PANTHER" id="PTHR43806:SF11">
    <property type="entry name" value="CEREVISIN-RELATED"/>
    <property type="match status" value="1"/>
</dbReference>
<dbReference type="EMBL" id="SLWN01000007">
    <property type="protein sequence ID" value="TCO26616.1"/>
    <property type="molecule type" value="Genomic_DNA"/>
</dbReference>
<comment type="similarity">
    <text evidence="1 5">Belongs to the peptidase S8 family.</text>
</comment>
<dbReference type="RefSeq" id="WP_132211224.1">
    <property type="nucleotide sequence ID" value="NZ_SLWN01000007.1"/>
</dbReference>
<dbReference type="GO" id="GO:0006508">
    <property type="term" value="P:proteolysis"/>
    <property type="evidence" value="ECO:0007669"/>
    <property type="project" value="UniProtKB-KW"/>
</dbReference>
<keyword evidence="2 5" id="KW-0645">Protease</keyword>
<dbReference type="CDD" id="cd00306">
    <property type="entry name" value="Peptidases_S8_S53"/>
    <property type="match status" value="1"/>
</dbReference>
<dbReference type="PROSITE" id="PS00138">
    <property type="entry name" value="SUBTILASE_SER"/>
    <property type="match status" value="1"/>
</dbReference>
<name>A0A4R2HGJ9_9ACTN</name>
<evidence type="ECO:0000313" key="8">
    <source>
        <dbReference type="EMBL" id="TCO26616.1"/>
    </source>
</evidence>
<organism evidence="8 9">
    <name type="scientific">Kribbella steppae</name>
    <dbReference type="NCBI Taxonomy" id="2512223"/>
    <lineage>
        <taxon>Bacteria</taxon>
        <taxon>Bacillati</taxon>
        <taxon>Actinomycetota</taxon>
        <taxon>Actinomycetes</taxon>
        <taxon>Propionibacteriales</taxon>
        <taxon>Kribbellaceae</taxon>
        <taxon>Kribbella</taxon>
    </lineage>
</organism>
<feature type="domain" description="Peptidase S8/S53" evidence="7">
    <location>
        <begin position="208"/>
        <end position="452"/>
    </location>
</feature>
<dbReference type="AlphaFoldDB" id="A0A4R2HGJ9"/>
<keyword evidence="4 5" id="KW-0720">Serine protease</keyword>
<dbReference type="InterPro" id="IPR000209">
    <property type="entry name" value="Peptidase_S8/S53_dom"/>
</dbReference>
<keyword evidence="3 5" id="KW-0378">Hydrolase</keyword>
<protein>
    <submittedName>
        <fullName evidence="8">Subtilase family protein</fullName>
    </submittedName>
</protein>
<dbReference type="InterPro" id="IPR050131">
    <property type="entry name" value="Peptidase_S8_subtilisin-like"/>
</dbReference>
<reference evidence="8 9" key="1">
    <citation type="journal article" date="2015" name="Stand. Genomic Sci.">
        <title>Genomic Encyclopedia of Bacterial and Archaeal Type Strains, Phase III: the genomes of soil and plant-associated and newly described type strains.</title>
        <authorList>
            <person name="Whitman W.B."/>
            <person name="Woyke T."/>
            <person name="Klenk H.P."/>
            <person name="Zhou Y."/>
            <person name="Lilburn T.G."/>
            <person name="Beck B.J."/>
            <person name="De Vos P."/>
            <person name="Vandamme P."/>
            <person name="Eisen J.A."/>
            <person name="Garrity G."/>
            <person name="Hugenholtz P."/>
            <person name="Kyrpides N.C."/>
        </authorList>
    </citation>
    <scope>NUCLEOTIDE SEQUENCE [LARGE SCALE GENOMIC DNA]</scope>
    <source>
        <strain evidence="8 9">VKM Ac-2572</strain>
    </source>
</reference>
<evidence type="ECO:0000256" key="3">
    <source>
        <dbReference type="ARBA" id="ARBA00022801"/>
    </source>
</evidence>
<evidence type="ECO:0000256" key="5">
    <source>
        <dbReference type="PROSITE-ProRule" id="PRU01240"/>
    </source>
</evidence>
<feature type="active site" description="Charge relay system" evidence="5">
    <location>
        <position position="217"/>
    </location>
</feature>
<evidence type="ECO:0000256" key="6">
    <source>
        <dbReference type="SAM" id="MobiDB-lite"/>
    </source>
</evidence>
<evidence type="ECO:0000313" key="9">
    <source>
        <dbReference type="Proteomes" id="UP000294508"/>
    </source>
</evidence>
<dbReference type="OrthoDB" id="5177045at2"/>
<accession>A0A4R2HGJ9</accession>
<dbReference type="GO" id="GO:0004252">
    <property type="term" value="F:serine-type endopeptidase activity"/>
    <property type="evidence" value="ECO:0007669"/>
    <property type="project" value="UniProtKB-UniRule"/>
</dbReference>
<dbReference type="InterPro" id="IPR036852">
    <property type="entry name" value="Peptidase_S8/S53_dom_sf"/>
</dbReference>
<keyword evidence="9" id="KW-1185">Reference proteome</keyword>
<evidence type="ECO:0000259" key="7">
    <source>
        <dbReference type="Pfam" id="PF00082"/>
    </source>
</evidence>
<dbReference type="Gene3D" id="3.40.50.200">
    <property type="entry name" value="Peptidase S8/S53 domain"/>
    <property type="match status" value="1"/>
</dbReference>
<dbReference type="PANTHER" id="PTHR43806">
    <property type="entry name" value="PEPTIDASE S8"/>
    <property type="match status" value="1"/>
</dbReference>